<dbReference type="InterPro" id="IPR012165">
    <property type="entry name" value="Cyt_c3_hydrogenase_gsu"/>
</dbReference>
<dbReference type="Proteomes" id="UP000515947">
    <property type="component" value="Chromosome"/>
</dbReference>
<dbReference type="InterPro" id="IPR037117">
    <property type="entry name" value="Dihydroorotate_DH_ele_sf"/>
</dbReference>
<organism evidence="6 7">
    <name type="scientific">Nocardioides mesophilus</name>
    <dbReference type="NCBI Taxonomy" id="433659"/>
    <lineage>
        <taxon>Bacteria</taxon>
        <taxon>Bacillati</taxon>
        <taxon>Actinomycetota</taxon>
        <taxon>Actinomycetes</taxon>
        <taxon>Propionibacteriales</taxon>
        <taxon>Nocardioidaceae</taxon>
        <taxon>Nocardioides</taxon>
    </lineage>
</organism>
<dbReference type="Pfam" id="PF10418">
    <property type="entry name" value="DHODB_Fe-S_bind"/>
    <property type="match status" value="1"/>
</dbReference>
<comment type="similarity">
    <text evidence="1">Belongs to the PyrK family.</text>
</comment>
<keyword evidence="2" id="KW-0285">Flavoprotein</keyword>
<protein>
    <submittedName>
        <fullName evidence="6">Dihydroorotate dehydrogenase electron transfer subunit</fullName>
    </submittedName>
</protein>
<comment type="cofactor">
    <cofactor evidence="4">
        <name>[2Fe-2S] cluster</name>
        <dbReference type="ChEBI" id="CHEBI:190135"/>
    </cofactor>
    <text evidence="4">Binds 1 [2Fe-2S] cluster per subunit.</text>
</comment>
<dbReference type="InterPro" id="IPR039261">
    <property type="entry name" value="FNR_nucleotide-bd"/>
</dbReference>
<evidence type="ECO:0000256" key="2">
    <source>
        <dbReference type="ARBA" id="ARBA00022630"/>
    </source>
</evidence>
<dbReference type="SUPFAM" id="SSF52343">
    <property type="entry name" value="Ferredoxin reductase-like, C-terminal NADP-linked domain"/>
    <property type="match status" value="1"/>
</dbReference>
<dbReference type="Gene3D" id="2.40.30.10">
    <property type="entry name" value="Translation factors"/>
    <property type="match status" value="1"/>
</dbReference>
<dbReference type="Gene3D" id="3.40.50.80">
    <property type="entry name" value="Nucleotide-binding domain of ferredoxin-NADP reductase (FNR) module"/>
    <property type="match status" value="1"/>
</dbReference>
<feature type="binding site" evidence="4">
    <location>
        <position position="242"/>
    </location>
    <ligand>
        <name>[2Fe-2S] cluster</name>
        <dbReference type="ChEBI" id="CHEBI:190135"/>
    </ligand>
</feature>
<gene>
    <name evidence="6" type="ORF">H9L09_19180</name>
</gene>
<sequence length="291" mass="29660">MAGPGAARAGVGVSSTAGQVLGVKRVGGFHVVSLVAPAVAEGFRPGNLVAVTVGGPLTERLMRRTLPIHNARAAGAHGGTVEVVLHLAGRPADPGLDWLVRAPAGTPLDVHGPLGRPFALPKEPVTCVLVGEGAAGAPLFPLAERLKERGCTVHMLLGGATDGLVFGALEARRSARGLTVTTEDGSVGIHGTVADALPELLERTGAEVVYACAGPATLHAVAAAAEHHGAWSQTLLEVPMPCATGLCQACVVPVVGEDGLTRMVRACSEGPVFRGDRVRWTDLDDVPEGAR</sequence>
<accession>A0A7G9RHT6</accession>
<dbReference type="AlphaFoldDB" id="A0A7G9RHT6"/>
<keyword evidence="4" id="KW-0001">2Fe-2S</keyword>
<feature type="binding site" evidence="4">
    <location>
        <position position="267"/>
    </location>
    <ligand>
        <name>[2Fe-2S] cluster</name>
        <dbReference type="ChEBI" id="CHEBI:190135"/>
    </ligand>
</feature>
<dbReference type="PANTHER" id="PTHR43513">
    <property type="entry name" value="DIHYDROOROTATE DEHYDROGENASE B (NAD(+)), ELECTRON TRANSFER SUBUNIT"/>
    <property type="match status" value="1"/>
</dbReference>
<keyword evidence="3" id="KW-0274">FAD</keyword>
<keyword evidence="7" id="KW-1185">Reference proteome</keyword>
<dbReference type="GO" id="GO:0046872">
    <property type="term" value="F:metal ion binding"/>
    <property type="evidence" value="ECO:0007669"/>
    <property type="project" value="UniProtKB-KW"/>
</dbReference>
<dbReference type="KEGG" id="nmes:H9L09_19180"/>
<keyword evidence="4" id="KW-0408">Iron</keyword>
<dbReference type="GO" id="GO:0051537">
    <property type="term" value="F:2 iron, 2 sulfur cluster binding"/>
    <property type="evidence" value="ECO:0007669"/>
    <property type="project" value="UniProtKB-KW"/>
</dbReference>
<evidence type="ECO:0000313" key="7">
    <source>
        <dbReference type="Proteomes" id="UP000515947"/>
    </source>
</evidence>
<proteinExistence type="inferred from homology"/>
<dbReference type="EMBL" id="CP060713">
    <property type="protein sequence ID" value="QNN55161.1"/>
    <property type="molecule type" value="Genomic_DNA"/>
</dbReference>
<feature type="binding site" evidence="4">
    <location>
        <position position="247"/>
    </location>
    <ligand>
        <name>[2Fe-2S] cluster</name>
        <dbReference type="ChEBI" id="CHEBI:190135"/>
    </ligand>
</feature>
<evidence type="ECO:0000259" key="5">
    <source>
        <dbReference type="Pfam" id="PF10418"/>
    </source>
</evidence>
<feature type="domain" description="Dihydroorotate dehydrogenase electron transfer subunit iron-sulphur cluster binding" evidence="5">
    <location>
        <begin position="240"/>
        <end position="278"/>
    </location>
</feature>
<reference evidence="6 7" key="1">
    <citation type="submission" date="2020-08" db="EMBL/GenBank/DDBJ databases">
        <title>Genome sequence of Nocardioides mesophilus KACC 16243T.</title>
        <authorList>
            <person name="Hyun D.-W."/>
            <person name="Bae J.-W."/>
        </authorList>
    </citation>
    <scope>NUCLEOTIDE SEQUENCE [LARGE SCALE GENOMIC DNA]</scope>
    <source>
        <strain evidence="6 7">KACC 16243</strain>
    </source>
</reference>
<keyword evidence="4" id="KW-0479">Metal-binding</keyword>
<dbReference type="PANTHER" id="PTHR43513:SF3">
    <property type="entry name" value="DIHYDROOROTATE DEHYDROGENASE B (NAD(+)), ELECTRON TRANSFER SUBUNIT-RELATED"/>
    <property type="match status" value="1"/>
</dbReference>
<keyword evidence="4" id="KW-0411">Iron-sulfur</keyword>
<evidence type="ECO:0000256" key="4">
    <source>
        <dbReference type="PIRSR" id="PIRSR006816-2"/>
    </source>
</evidence>
<feature type="binding site" evidence="4">
    <location>
        <position position="250"/>
    </location>
    <ligand>
        <name>[2Fe-2S] cluster</name>
        <dbReference type="ChEBI" id="CHEBI:190135"/>
    </ligand>
</feature>
<dbReference type="InterPro" id="IPR050353">
    <property type="entry name" value="PyrK_electron_transfer"/>
</dbReference>
<dbReference type="PIRSF" id="PIRSF006816">
    <property type="entry name" value="Cyc3_hyd_g"/>
    <property type="match status" value="1"/>
</dbReference>
<evidence type="ECO:0000256" key="3">
    <source>
        <dbReference type="ARBA" id="ARBA00022827"/>
    </source>
</evidence>
<evidence type="ECO:0000256" key="1">
    <source>
        <dbReference type="ARBA" id="ARBA00006422"/>
    </source>
</evidence>
<dbReference type="GO" id="GO:0006221">
    <property type="term" value="P:pyrimidine nucleotide biosynthetic process"/>
    <property type="evidence" value="ECO:0007669"/>
    <property type="project" value="InterPro"/>
</dbReference>
<dbReference type="InterPro" id="IPR019480">
    <property type="entry name" value="Dihydroorotate_DH_Fe-S-bd"/>
</dbReference>
<evidence type="ECO:0000313" key="6">
    <source>
        <dbReference type="EMBL" id="QNN55161.1"/>
    </source>
</evidence>
<name>A0A7G9RHT6_9ACTN</name>
<dbReference type="GO" id="GO:0050660">
    <property type="term" value="F:flavin adenine dinucleotide binding"/>
    <property type="evidence" value="ECO:0007669"/>
    <property type="project" value="InterPro"/>
</dbReference>
<dbReference type="Gene3D" id="2.10.240.10">
    <property type="entry name" value="Dihydroorotate dehydrogenase, electron transfer subunit"/>
    <property type="match status" value="1"/>
</dbReference>